<evidence type="ECO:0000313" key="8">
    <source>
        <dbReference type="Proteomes" id="UP000078599"/>
    </source>
</evidence>
<keyword evidence="8" id="KW-1185">Reference proteome</keyword>
<dbReference type="OrthoDB" id="5298944at2"/>
<evidence type="ECO:0000313" key="7">
    <source>
        <dbReference type="Proteomes" id="UP000002372"/>
    </source>
</evidence>
<sequence length="396" mass="43754">MSALTALKHVARFEYGDALAQEARTEGEVPVYGSNGITGTHNAANTFGPAIIVGRKGSFGKVTWTDVPSFCIDTAYFIDSRSTKASLRWLYWSLQTLGLDEHSEDTGVPGLSREKAYQAKLKLPPSVEQERISNFLDEKTARIDALIAEKERLVEKLEEHWASVISTELGANETEGKHAWTTIPLKYVTVARCDGPFGSALTSAHYVDEGARVIRLQNIRFGEFDSTDAAFIDDDYFARELTYHSVLEGDILIAGLGDEKNFVGRACVAPNLGSNALVKADCFRFRVDTKRVLPKFVALQLSATAQRDGGLLSSGSTRQRIPLTVTECRLLCLPALAEQIDIVERLERRKREHSTLLHHTAEHIARLREYRSSLVSAAVTGQLNVDAFEARQVEAA</sequence>
<dbReference type="eggNOG" id="COG0732">
    <property type="taxonomic scope" value="Bacteria"/>
</dbReference>
<evidence type="ECO:0000313" key="6">
    <source>
        <dbReference type="EMBL" id="CQR34803.1"/>
    </source>
</evidence>
<dbReference type="CDD" id="cd17267">
    <property type="entry name" value="RMtype1_S_EcoAO83I-TRD1-CR1_like"/>
    <property type="match status" value="1"/>
</dbReference>
<comment type="similarity">
    <text evidence="1">Belongs to the type-I restriction system S methylase family.</text>
</comment>
<dbReference type="PANTHER" id="PTHR30408">
    <property type="entry name" value="TYPE-1 RESTRICTION ENZYME ECOKI SPECIFICITY PROTEIN"/>
    <property type="match status" value="1"/>
</dbReference>
<dbReference type="AlphaFoldDB" id="D6CPS0"/>
<dbReference type="InterPro" id="IPR000055">
    <property type="entry name" value="Restrct_endonuc_typeI_TRD"/>
</dbReference>
<evidence type="ECO:0000259" key="4">
    <source>
        <dbReference type="Pfam" id="PF01420"/>
    </source>
</evidence>
<dbReference type="GO" id="GO:0009307">
    <property type="term" value="P:DNA restriction-modification system"/>
    <property type="evidence" value="ECO:0007669"/>
    <property type="project" value="UniProtKB-KW"/>
</dbReference>
<name>D6CPS0_THIA3</name>
<dbReference type="EMBL" id="CTRI01000026">
    <property type="protein sequence ID" value="CQR34803.1"/>
    <property type="molecule type" value="Genomic_DNA"/>
</dbReference>
<reference evidence="5" key="3">
    <citation type="submission" date="2010-07" db="EMBL/GenBank/DDBJ databases">
        <authorList>
            <person name="Genoscope - CEA"/>
        </authorList>
    </citation>
    <scope>NUCLEOTIDE SEQUENCE</scope>
    <source>
        <strain evidence="5">3As</strain>
    </source>
</reference>
<evidence type="ECO:0000256" key="2">
    <source>
        <dbReference type="ARBA" id="ARBA00022747"/>
    </source>
</evidence>
<dbReference type="KEGG" id="thi:THI_1311"/>
<feature type="domain" description="Type I restriction modification DNA specificity" evidence="4">
    <location>
        <begin position="8"/>
        <end position="151"/>
    </location>
</feature>
<dbReference type="GO" id="GO:0003677">
    <property type="term" value="F:DNA binding"/>
    <property type="evidence" value="ECO:0007669"/>
    <property type="project" value="UniProtKB-KW"/>
</dbReference>
<keyword evidence="3" id="KW-0238">DNA-binding</keyword>
<dbReference type="Proteomes" id="UP000078599">
    <property type="component" value="Unassembled WGS sequence"/>
</dbReference>
<dbReference type="RefSeq" id="WP_013105341.1">
    <property type="nucleotide sequence ID" value="NC_014145.1"/>
</dbReference>
<reference evidence="7" key="2">
    <citation type="journal article" date="2010" name="PLoS Genet.">
        <title>Structure, function, and evolution of the Thiomonas spp. genome.</title>
        <authorList>
            <person name="Arsene-Ploetze F."/>
            <person name="Koechler S."/>
            <person name="Marchal M."/>
            <person name="Coppee J.Y."/>
            <person name="Chandler M."/>
            <person name="Bonnefoy V."/>
            <person name="Brochier-Armanet C."/>
            <person name="Barakat M."/>
            <person name="Barbe V."/>
            <person name="Battaglia-Brunet F."/>
            <person name="Bruneel O."/>
            <person name="Bryan C.G."/>
            <person name="Cleiss-Arnold J."/>
            <person name="Cruveiller S."/>
            <person name="Erhardt M."/>
            <person name="Heinrich-Salmeron A."/>
            <person name="Hommais F."/>
            <person name="Joulian C."/>
            <person name="Krin E."/>
            <person name="Lieutaud A."/>
            <person name="Lievremont D."/>
            <person name="Michel C."/>
            <person name="Muller D."/>
            <person name="Ortet P."/>
            <person name="Proux C."/>
            <person name="Siguier P."/>
            <person name="Roche D."/>
            <person name="Rouy Z."/>
            <person name="Salvignol G."/>
            <person name="Slyemi D."/>
            <person name="Talla E."/>
            <person name="Weiss S."/>
            <person name="Weissenbach J."/>
            <person name="Medigue C."/>
            <person name="Bertin P.N."/>
        </authorList>
    </citation>
    <scope>NUCLEOTIDE SEQUENCE [LARGE SCALE GENOMIC DNA]</scope>
    <source>
        <strain evidence="7">DSM 22701 / CIP 110005 / 3As</strain>
    </source>
</reference>
<proteinExistence type="inferred from homology"/>
<protein>
    <submittedName>
        <fullName evidence="5">Type I Restriction modification protein</fullName>
    </submittedName>
</protein>
<dbReference type="HOGENOM" id="CLU_021095_10_2_4"/>
<dbReference type="REBASE" id="26222">
    <property type="entry name" value="S.Tsp3ORF1310P"/>
</dbReference>
<dbReference type="Pfam" id="PF01420">
    <property type="entry name" value="Methylase_S"/>
    <property type="match status" value="1"/>
</dbReference>
<dbReference type="InterPro" id="IPR052021">
    <property type="entry name" value="Type-I_RS_S_subunit"/>
</dbReference>
<dbReference type="Gene3D" id="3.90.220.20">
    <property type="entry name" value="DNA methylase specificity domains"/>
    <property type="match status" value="2"/>
</dbReference>
<evidence type="ECO:0000313" key="5">
    <source>
        <dbReference type="EMBL" id="CAZ88000.1"/>
    </source>
</evidence>
<dbReference type="SUPFAM" id="SSF116734">
    <property type="entry name" value="DNA methylase specificity domain"/>
    <property type="match status" value="2"/>
</dbReference>
<evidence type="ECO:0000256" key="3">
    <source>
        <dbReference type="ARBA" id="ARBA00023125"/>
    </source>
</evidence>
<gene>
    <name evidence="5" type="ordered locus">THI_1311</name>
    <name evidence="6" type="ORF">THICB1_40057</name>
</gene>
<reference key="1">
    <citation type="submission" date="2009-07" db="EMBL/GenBank/DDBJ databases">
        <authorList>
            <person name="Genoscope - CEA"/>
        </authorList>
    </citation>
    <scope>NUCLEOTIDE SEQUENCE</scope>
    <source>
        <strain>3As</strain>
    </source>
</reference>
<organism evidence="5 7">
    <name type="scientific">Thiomonas arsenitoxydans (strain DSM 22701 / CIP 110005 / 3As)</name>
    <dbReference type="NCBI Taxonomy" id="426114"/>
    <lineage>
        <taxon>Bacteria</taxon>
        <taxon>Pseudomonadati</taxon>
        <taxon>Pseudomonadota</taxon>
        <taxon>Betaproteobacteria</taxon>
        <taxon>Burkholderiales</taxon>
        <taxon>Thiomonas</taxon>
    </lineage>
</organism>
<reference evidence="6 8" key="4">
    <citation type="submission" date="2015-03" db="EMBL/GenBank/DDBJ databases">
        <authorList>
            <person name="Regsiter A."/>
            <person name="william w."/>
        </authorList>
    </citation>
    <scope>NUCLEOTIDE SEQUENCE [LARGE SCALE GENOMIC DNA]</scope>
    <source>
        <strain evidence="6 8">CB1</strain>
    </source>
</reference>
<keyword evidence="2" id="KW-0680">Restriction system</keyword>
<dbReference type="EMBL" id="FP475956">
    <property type="protein sequence ID" value="CAZ88000.1"/>
    <property type="molecule type" value="Genomic_DNA"/>
</dbReference>
<dbReference type="InterPro" id="IPR044946">
    <property type="entry name" value="Restrct_endonuc_typeI_TRD_sf"/>
</dbReference>
<evidence type="ECO:0000256" key="1">
    <source>
        <dbReference type="ARBA" id="ARBA00010923"/>
    </source>
</evidence>
<accession>D6CPS0</accession>
<dbReference type="PANTHER" id="PTHR30408:SF12">
    <property type="entry name" value="TYPE I RESTRICTION ENZYME MJAVIII SPECIFICITY SUBUNIT"/>
    <property type="match status" value="1"/>
</dbReference>
<dbReference type="Proteomes" id="UP000002372">
    <property type="component" value="Chromosome"/>
</dbReference>